<evidence type="ECO:0000313" key="1">
    <source>
        <dbReference type="EMBL" id="KAF5337045.1"/>
    </source>
</evidence>
<dbReference type="EMBL" id="JAACJK010000057">
    <property type="protein sequence ID" value="KAF5337045.1"/>
    <property type="molecule type" value="Genomic_DNA"/>
</dbReference>
<gene>
    <name evidence="1" type="ORF">D9611_003037</name>
</gene>
<dbReference type="Gene3D" id="6.10.140.2220">
    <property type="match status" value="1"/>
</dbReference>
<dbReference type="Proteomes" id="UP000541558">
    <property type="component" value="Unassembled WGS sequence"/>
</dbReference>
<comment type="caution">
    <text evidence="1">The sequence shown here is derived from an EMBL/GenBank/DDBJ whole genome shotgun (WGS) entry which is preliminary data.</text>
</comment>
<reference evidence="1 2" key="1">
    <citation type="journal article" date="2020" name="ISME J.">
        <title>Uncovering the hidden diversity of litter-decomposition mechanisms in mushroom-forming fungi.</title>
        <authorList>
            <person name="Floudas D."/>
            <person name="Bentzer J."/>
            <person name="Ahren D."/>
            <person name="Johansson T."/>
            <person name="Persson P."/>
            <person name="Tunlid A."/>
        </authorList>
    </citation>
    <scope>NUCLEOTIDE SEQUENCE [LARGE SCALE GENOMIC DNA]</scope>
    <source>
        <strain evidence="1 2">CBS 175.51</strain>
    </source>
</reference>
<organism evidence="1 2">
    <name type="scientific">Ephemerocybe angulata</name>
    <dbReference type="NCBI Taxonomy" id="980116"/>
    <lineage>
        <taxon>Eukaryota</taxon>
        <taxon>Fungi</taxon>
        <taxon>Dikarya</taxon>
        <taxon>Basidiomycota</taxon>
        <taxon>Agaricomycotina</taxon>
        <taxon>Agaricomycetes</taxon>
        <taxon>Agaricomycetidae</taxon>
        <taxon>Agaricales</taxon>
        <taxon>Agaricineae</taxon>
        <taxon>Psathyrellaceae</taxon>
        <taxon>Ephemerocybe</taxon>
    </lineage>
</organism>
<accession>A0A8H5FH50</accession>
<dbReference type="OrthoDB" id="2854872at2759"/>
<keyword evidence="2" id="KW-1185">Reference proteome</keyword>
<sequence length="508" mass="56089">MSATSGRTGIETIISLEDAVELLTTAISSPHTTPFCAVPVELASARVNFALLNTCGTSASARLKFTKSYPRLLRAAIRFLTFKQTEEAHDTMFALLAYCRCRKTVRGKSPEMIERVKQFHGSWSEDISEEDNLLRGMVSIRRTVDFLITLIRVALSSLTANKFRTPIAGADAQDQPWPLDVKDLLPAGIPESIQGLELWTRELGGTPKIFKLATVLSLHHKPLALALLRSPHYRFAISRPLVLLTEAMDSYENDSNSTRTEEFGDTIQDIFDFFHIFYKQDLTGPWHEALRAKVNEMTPVFERLAAIISSLPGRSSSGPAPDDHWSQTLIAIQLLLSRGGSRRTTLDAGTARLLENLNNPVRDALFEMAIVRKGGCGYLLCPKNSVYSKLCSKCDLVRFCGQEVSIPVALVALSSGTAADGIETHQCQKAAWTAPIFPHKALCAKIHTLRTSLPKETWASLWKNDQDSIDKFCSTKRVNGKVVDFGLVAEIGQSLARQKELKIASSGL</sequence>
<name>A0A8H5FH50_9AGAR</name>
<proteinExistence type="predicted"/>
<dbReference type="AlphaFoldDB" id="A0A8H5FH50"/>
<evidence type="ECO:0000313" key="2">
    <source>
        <dbReference type="Proteomes" id="UP000541558"/>
    </source>
</evidence>
<protein>
    <submittedName>
        <fullName evidence="1">Uncharacterized protein</fullName>
    </submittedName>
</protein>